<keyword evidence="2" id="KW-1185">Reference proteome</keyword>
<organism evidence="1 2">
    <name type="scientific">Delitschia confertaspora ATCC 74209</name>
    <dbReference type="NCBI Taxonomy" id="1513339"/>
    <lineage>
        <taxon>Eukaryota</taxon>
        <taxon>Fungi</taxon>
        <taxon>Dikarya</taxon>
        <taxon>Ascomycota</taxon>
        <taxon>Pezizomycotina</taxon>
        <taxon>Dothideomycetes</taxon>
        <taxon>Pleosporomycetidae</taxon>
        <taxon>Pleosporales</taxon>
        <taxon>Delitschiaceae</taxon>
        <taxon>Delitschia</taxon>
    </lineage>
</organism>
<evidence type="ECO:0000313" key="2">
    <source>
        <dbReference type="Proteomes" id="UP000799536"/>
    </source>
</evidence>
<accession>A0A9P4JIQ2</accession>
<dbReference type="OrthoDB" id="3856898at2759"/>
<dbReference type="EMBL" id="ML994049">
    <property type="protein sequence ID" value="KAF2199915.1"/>
    <property type="molecule type" value="Genomic_DNA"/>
</dbReference>
<comment type="caution">
    <text evidence="1">The sequence shown here is derived from an EMBL/GenBank/DDBJ whole genome shotgun (WGS) entry which is preliminary data.</text>
</comment>
<proteinExistence type="predicted"/>
<evidence type="ECO:0000313" key="1">
    <source>
        <dbReference type="EMBL" id="KAF2199915.1"/>
    </source>
</evidence>
<dbReference type="Proteomes" id="UP000799536">
    <property type="component" value="Unassembled WGS sequence"/>
</dbReference>
<gene>
    <name evidence="1" type="ORF">GQ43DRAFT_442057</name>
</gene>
<protein>
    <submittedName>
        <fullName evidence="1">Uncharacterized protein</fullName>
    </submittedName>
</protein>
<reference evidence="1" key="1">
    <citation type="journal article" date="2020" name="Stud. Mycol.">
        <title>101 Dothideomycetes genomes: a test case for predicting lifestyles and emergence of pathogens.</title>
        <authorList>
            <person name="Haridas S."/>
            <person name="Albert R."/>
            <person name="Binder M."/>
            <person name="Bloem J."/>
            <person name="Labutti K."/>
            <person name="Salamov A."/>
            <person name="Andreopoulos B."/>
            <person name="Baker S."/>
            <person name="Barry K."/>
            <person name="Bills G."/>
            <person name="Bluhm B."/>
            <person name="Cannon C."/>
            <person name="Castanera R."/>
            <person name="Culley D."/>
            <person name="Daum C."/>
            <person name="Ezra D."/>
            <person name="Gonzalez J."/>
            <person name="Henrissat B."/>
            <person name="Kuo A."/>
            <person name="Liang C."/>
            <person name="Lipzen A."/>
            <person name="Lutzoni F."/>
            <person name="Magnuson J."/>
            <person name="Mondo S."/>
            <person name="Nolan M."/>
            <person name="Ohm R."/>
            <person name="Pangilinan J."/>
            <person name="Park H.-J."/>
            <person name="Ramirez L."/>
            <person name="Alfaro M."/>
            <person name="Sun H."/>
            <person name="Tritt A."/>
            <person name="Yoshinaga Y."/>
            <person name="Zwiers L.-H."/>
            <person name="Turgeon B."/>
            <person name="Goodwin S."/>
            <person name="Spatafora J."/>
            <person name="Crous P."/>
            <person name="Grigoriev I."/>
        </authorList>
    </citation>
    <scope>NUCLEOTIDE SEQUENCE</scope>
    <source>
        <strain evidence="1">ATCC 74209</strain>
    </source>
</reference>
<sequence length="56" mass="6329">MEGAERDTSEERLEKIRKAIPDAKAIIPHPRAPNKVSVVVRDEKGGTRLFKLDCKE</sequence>
<dbReference type="AlphaFoldDB" id="A0A9P4JIQ2"/>
<name>A0A9P4JIQ2_9PLEO</name>